<protein>
    <submittedName>
        <fullName evidence="2">Transcriptional regulator</fullName>
    </submittedName>
</protein>
<name>A0A1Y2SX53_9BIFI</name>
<sequence>MAEHYMSFTEIAEYLGIQKGSLANYRIPEPDVYIGRTRGWKREKIEAWNAARPGHGGKRKASASDTAENDD</sequence>
<evidence type="ECO:0000313" key="3">
    <source>
        <dbReference type="Proteomes" id="UP000243540"/>
    </source>
</evidence>
<dbReference type="EMBL" id="NEKC01000014">
    <property type="protein sequence ID" value="OTA28589.1"/>
    <property type="molecule type" value="Genomic_DNA"/>
</dbReference>
<evidence type="ECO:0000313" key="2">
    <source>
        <dbReference type="EMBL" id="OTA28589.1"/>
    </source>
</evidence>
<comment type="caution">
    <text evidence="2">The sequence shown here is derived from an EMBL/GenBank/DDBJ whole genome shotgun (WGS) entry which is preliminary data.</text>
</comment>
<accession>A0A1Y2SX53</accession>
<dbReference type="AlphaFoldDB" id="A0A1Y2SX53"/>
<proteinExistence type="predicted"/>
<dbReference type="RefSeq" id="WP_086106968.1">
    <property type="nucleotide sequence ID" value="NZ_NEKB01000013.1"/>
</dbReference>
<dbReference type="Proteomes" id="UP000243540">
    <property type="component" value="Unassembled WGS sequence"/>
</dbReference>
<feature type="region of interest" description="Disordered" evidence="1">
    <location>
        <begin position="50"/>
        <end position="71"/>
    </location>
</feature>
<organism evidence="2 3">
    <name type="scientific">Alloscardovia macacae</name>
    <dbReference type="NCBI Taxonomy" id="1160091"/>
    <lineage>
        <taxon>Bacteria</taxon>
        <taxon>Bacillati</taxon>
        <taxon>Actinomycetota</taxon>
        <taxon>Actinomycetes</taxon>
        <taxon>Bifidobacteriales</taxon>
        <taxon>Bifidobacteriaceae</taxon>
        <taxon>Alloscardovia</taxon>
    </lineage>
</organism>
<reference evidence="2 3" key="1">
    <citation type="submission" date="2017-04" db="EMBL/GenBank/DDBJ databases">
        <title>Draft genome sequences of Alloscardovia macacae UMA81211 and UMA81212 isolated from the feces of a rhesus macaque (Macaca mulatta).</title>
        <authorList>
            <person name="Albert K."/>
            <person name="Sela D.A."/>
        </authorList>
    </citation>
    <scope>NUCLEOTIDE SEQUENCE [LARGE SCALE GENOMIC DNA]</scope>
    <source>
        <strain evidence="2 3">UMA81212</strain>
    </source>
</reference>
<gene>
    <name evidence="2" type="ORF">B9T39_06300</name>
</gene>
<evidence type="ECO:0000256" key="1">
    <source>
        <dbReference type="SAM" id="MobiDB-lite"/>
    </source>
</evidence>
<dbReference type="OrthoDB" id="3634697at2"/>